<evidence type="ECO:0000256" key="5">
    <source>
        <dbReference type="ARBA" id="ARBA00022692"/>
    </source>
</evidence>
<dbReference type="Proteomes" id="UP000217790">
    <property type="component" value="Unassembled WGS sequence"/>
</dbReference>
<keyword evidence="4 11" id="KW-0679">Respiratory chain</keyword>
<sequence length="102" mass="11769">MRPTLIRYGEMPGPKQAWSSWWGDKHGGARMKGVYQYTLSPFQAKAGPGWAREYLFQGYRRVAAEVPYWIVPFALGYGLYTWANNYTKYHDSKAAHEAGHHE</sequence>
<dbReference type="PANTHER" id="PTHR12119:SF2">
    <property type="entry name" value="CYTOCHROME B-C1 COMPLEX SUBUNIT 8"/>
    <property type="match status" value="1"/>
</dbReference>
<keyword evidence="13" id="KW-1185">Reference proteome</keyword>
<evidence type="ECO:0000256" key="9">
    <source>
        <dbReference type="ARBA" id="ARBA00023128"/>
    </source>
</evidence>
<organism evidence="12 13">
    <name type="scientific">Armillaria gallica</name>
    <name type="common">Bulbous honey fungus</name>
    <name type="synonym">Armillaria bulbosa</name>
    <dbReference type="NCBI Taxonomy" id="47427"/>
    <lineage>
        <taxon>Eukaryota</taxon>
        <taxon>Fungi</taxon>
        <taxon>Dikarya</taxon>
        <taxon>Basidiomycota</taxon>
        <taxon>Agaricomycotina</taxon>
        <taxon>Agaricomycetes</taxon>
        <taxon>Agaricomycetidae</taxon>
        <taxon>Agaricales</taxon>
        <taxon>Marasmiineae</taxon>
        <taxon>Physalacriaceae</taxon>
        <taxon>Armillaria</taxon>
    </lineage>
</organism>
<dbReference type="FunCoup" id="A0A2H3D7U7">
    <property type="interactions" value="147"/>
</dbReference>
<evidence type="ECO:0000313" key="12">
    <source>
        <dbReference type="EMBL" id="PBK90170.1"/>
    </source>
</evidence>
<evidence type="ECO:0000256" key="2">
    <source>
        <dbReference type="ARBA" id="ARBA00007668"/>
    </source>
</evidence>
<dbReference type="OMA" id="AGIYWYW"/>
<dbReference type="GO" id="GO:0005743">
    <property type="term" value="C:mitochondrial inner membrane"/>
    <property type="evidence" value="ECO:0007669"/>
    <property type="project" value="UniProtKB-SubCell"/>
</dbReference>
<reference evidence="13" key="1">
    <citation type="journal article" date="2017" name="Nat. Ecol. Evol.">
        <title>Genome expansion and lineage-specific genetic innovations in the forest pathogenic fungi Armillaria.</title>
        <authorList>
            <person name="Sipos G."/>
            <person name="Prasanna A.N."/>
            <person name="Walter M.C."/>
            <person name="O'Connor E."/>
            <person name="Balint B."/>
            <person name="Krizsan K."/>
            <person name="Kiss B."/>
            <person name="Hess J."/>
            <person name="Varga T."/>
            <person name="Slot J."/>
            <person name="Riley R."/>
            <person name="Boka B."/>
            <person name="Rigling D."/>
            <person name="Barry K."/>
            <person name="Lee J."/>
            <person name="Mihaltcheva S."/>
            <person name="LaButti K."/>
            <person name="Lipzen A."/>
            <person name="Waldron R."/>
            <person name="Moloney N.M."/>
            <person name="Sperisen C."/>
            <person name="Kredics L."/>
            <person name="Vagvoelgyi C."/>
            <person name="Patrignani A."/>
            <person name="Fitzpatrick D."/>
            <person name="Nagy I."/>
            <person name="Doyle S."/>
            <person name="Anderson J.B."/>
            <person name="Grigoriev I.V."/>
            <person name="Gueldener U."/>
            <person name="Muensterkoetter M."/>
            <person name="Nagy L.G."/>
        </authorList>
    </citation>
    <scope>NUCLEOTIDE SEQUENCE [LARGE SCALE GENOMIC DNA]</scope>
    <source>
        <strain evidence="13">Ar21-2</strain>
    </source>
</reference>
<proteinExistence type="inferred from homology"/>
<protein>
    <recommendedName>
        <fullName evidence="11">Cytochrome b-c1 complex subunit 8</fullName>
    </recommendedName>
    <alternativeName>
        <fullName evidence="11">Complex III subunit 8</fullName>
    </alternativeName>
</protein>
<dbReference type="SUPFAM" id="SSF81508">
    <property type="entry name" value="Ubiquinone-binding protein QP-C of cytochrome bc1 complex (Ubiquinol-cytochrome c reductase)"/>
    <property type="match status" value="1"/>
</dbReference>
<comment type="similarity">
    <text evidence="2 11">Belongs to the UQCRQ/QCR8 family.</text>
</comment>
<keyword evidence="8" id="KW-1133">Transmembrane helix</keyword>
<comment type="subunit">
    <text evidence="11">Component of the ubiquinol-cytochrome c oxidoreductase (cytochrome b-c1 complex, complex III, CIII), a multisubunit enzyme composed of 3 respiratory subunits cytochrome b, cytochrome c1 and Rieske protein, 2 core protein subunits, and additional low-molecular weight protein subunits. The complex exists as an obligatory dimer and forms supercomplexes (SCs) in the inner mitochondrial membrane with cytochrome c oxidase (complex IV, CIV).</text>
</comment>
<keyword evidence="5" id="KW-0812">Transmembrane</keyword>
<keyword evidence="9 11" id="KW-0496">Mitochondrion</keyword>
<keyword evidence="10" id="KW-0472">Membrane</keyword>
<evidence type="ECO:0000256" key="3">
    <source>
        <dbReference type="ARBA" id="ARBA00022448"/>
    </source>
</evidence>
<evidence type="ECO:0000256" key="6">
    <source>
        <dbReference type="ARBA" id="ARBA00022792"/>
    </source>
</evidence>
<evidence type="ECO:0000256" key="11">
    <source>
        <dbReference type="RuleBase" id="RU368118"/>
    </source>
</evidence>
<dbReference type="STRING" id="47427.A0A2H3D7U7"/>
<dbReference type="InterPro" id="IPR004205">
    <property type="entry name" value="Cyt_bc1_su8"/>
</dbReference>
<evidence type="ECO:0000256" key="10">
    <source>
        <dbReference type="ARBA" id="ARBA00023136"/>
    </source>
</evidence>
<dbReference type="InterPro" id="IPR036642">
    <property type="entry name" value="Cyt_bc1_su8_sf"/>
</dbReference>
<evidence type="ECO:0000256" key="8">
    <source>
        <dbReference type="ARBA" id="ARBA00022989"/>
    </source>
</evidence>
<gene>
    <name evidence="12" type="ORF">ARMGADRAFT_995609</name>
</gene>
<dbReference type="GO" id="GO:0045275">
    <property type="term" value="C:respiratory chain complex III"/>
    <property type="evidence" value="ECO:0007669"/>
    <property type="project" value="UniProtKB-UniRule"/>
</dbReference>
<keyword evidence="7 11" id="KW-0249">Electron transport</keyword>
<dbReference type="EMBL" id="KZ293666">
    <property type="protein sequence ID" value="PBK90170.1"/>
    <property type="molecule type" value="Genomic_DNA"/>
</dbReference>
<evidence type="ECO:0000256" key="4">
    <source>
        <dbReference type="ARBA" id="ARBA00022660"/>
    </source>
</evidence>
<keyword evidence="6 11" id="KW-0999">Mitochondrion inner membrane</keyword>
<dbReference type="PANTHER" id="PTHR12119">
    <property type="entry name" value="UBIQUINOL-CYTOCHROME C REDUCTASE COMPLEX UBIQUINONE-BINDING PROTEIN QP-C"/>
    <property type="match status" value="1"/>
</dbReference>
<dbReference type="GO" id="GO:0006122">
    <property type="term" value="P:mitochondrial electron transport, ubiquinol to cytochrome c"/>
    <property type="evidence" value="ECO:0007669"/>
    <property type="project" value="UniProtKB-UniRule"/>
</dbReference>
<evidence type="ECO:0000256" key="7">
    <source>
        <dbReference type="ARBA" id="ARBA00022982"/>
    </source>
</evidence>
<dbReference type="Pfam" id="PF02939">
    <property type="entry name" value="UcrQ"/>
    <property type="match status" value="1"/>
</dbReference>
<comment type="subcellular location">
    <subcellularLocation>
        <location evidence="1 11">Mitochondrion inner membrane</location>
        <topology evidence="1 11">Single-pass membrane protein</topology>
    </subcellularLocation>
</comment>
<dbReference type="OrthoDB" id="6683853at2759"/>
<dbReference type="InParanoid" id="A0A2H3D7U7"/>
<evidence type="ECO:0000256" key="1">
    <source>
        <dbReference type="ARBA" id="ARBA00004434"/>
    </source>
</evidence>
<evidence type="ECO:0000313" key="13">
    <source>
        <dbReference type="Proteomes" id="UP000217790"/>
    </source>
</evidence>
<dbReference type="Gene3D" id="1.20.5.210">
    <property type="entry name" value="Cytochrome b-c1 complex subunit 8"/>
    <property type="match status" value="1"/>
</dbReference>
<comment type="function">
    <text evidence="11">Component of the ubiquinol-cytochrome c oxidoreductase, a multisubunit transmembrane complex that is part of the mitochondrial electron transport chain which drives oxidative phosphorylation. The complex plays an important role in the uptake of multiple carbon sources present in different host niches.</text>
</comment>
<name>A0A2H3D7U7_ARMGA</name>
<keyword evidence="3 11" id="KW-0813">Transport</keyword>
<accession>A0A2H3D7U7</accession>
<dbReference type="AlphaFoldDB" id="A0A2H3D7U7"/>